<dbReference type="InterPro" id="IPR006501">
    <property type="entry name" value="Pectinesterase_inhib_dom"/>
</dbReference>
<dbReference type="SMART" id="SM00856">
    <property type="entry name" value="PMEI"/>
    <property type="match status" value="1"/>
</dbReference>
<gene>
    <name evidence="4" type="ORF">Taro_025226</name>
</gene>
<dbReference type="PANTHER" id="PTHR31080:SF64">
    <property type="entry name" value="PLANT INVERTASE_PECTIN METHYLESTERASE INHIBITOR SUPERFAMILY PROTEIN"/>
    <property type="match status" value="1"/>
</dbReference>
<sequence>MATTAKGIVFLLALVANVAGVWLHITPVGAATGAPEGKSTEFIRRSCSSTLYPALCYASLASYASAVAQDPTQLALVAANVSLARVRSVSFHVSNLRRIAVVRKLEPRSVSTLQDCLDNLDDAGDLTQQAAAELRLLLTAEGPYIAWRVSNAQTWLSAALTNEDTCADGFAAMAPGAGAASPGGGAPRMKADVCGRVRQAKEYTSNALALVNVLVGMRR</sequence>
<dbReference type="GO" id="GO:0004857">
    <property type="term" value="F:enzyme inhibitor activity"/>
    <property type="evidence" value="ECO:0007669"/>
    <property type="project" value="InterPro"/>
</dbReference>
<evidence type="ECO:0000256" key="2">
    <source>
        <dbReference type="SAM" id="SignalP"/>
    </source>
</evidence>
<feature type="chain" id="PRO_5032758110" description="Pectinesterase inhibitor domain-containing protein" evidence="2">
    <location>
        <begin position="21"/>
        <end position="219"/>
    </location>
</feature>
<dbReference type="AlphaFoldDB" id="A0A843VBP3"/>
<dbReference type="CDD" id="cd15798">
    <property type="entry name" value="PMEI-like_3"/>
    <property type="match status" value="1"/>
</dbReference>
<dbReference type="Gene3D" id="1.20.140.40">
    <property type="entry name" value="Invertase/pectin methylesterase inhibitor family protein"/>
    <property type="match status" value="1"/>
</dbReference>
<dbReference type="OrthoDB" id="1430376at2759"/>
<dbReference type="Proteomes" id="UP000652761">
    <property type="component" value="Unassembled WGS sequence"/>
</dbReference>
<evidence type="ECO:0000259" key="3">
    <source>
        <dbReference type="SMART" id="SM00856"/>
    </source>
</evidence>
<evidence type="ECO:0000313" key="4">
    <source>
        <dbReference type="EMBL" id="MQL92606.1"/>
    </source>
</evidence>
<evidence type="ECO:0000313" key="5">
    <source>
        <dbReference type="Proteomes" id="UP000652761"/>
    </source>
</evidence>
<protein>
    <recommendedName>
        <fullName evidence="3">Pectinesterase inhibitor domain-containing protein</fullName>
    </recommendedName>
</protein>
<organism evidence="4 5">
    <name type="scientific">Colocasia esculenta</name>
    <name type="common">Wild taro</name>
    <name type="synonym">Arum esculentum</name>
    <dbReference type="NCBI Taxonomy" id="4460"/>
    <lineage>
        <taxon>Eukaryota</taxon>
        <taxon>Viridiplantae</taxon>
        <taxon>Streptophyta</taxon>
        <taxon>Embryophyta</taxon>
        <taxon>Tracheophyta</taxon>
        <taxon>Spermatophyta</taxon>
        <taxon>Magnoliopsida</taxon>
        <taxon>Liliopsida</taxon>
        <taxon>Araceae</taxon>
        <taxon>Aroideae</taxon>
        <taxon>Colocasieae</taxon>
        <taxon>Colocasia</taxon>
    </lineage>
</organism>
<dbReference type="InterPro" id="IPR035513">
    <property type="entry name" value="Invertase/methylesterase_inhib"/>
</dbReference>
<dbReference type="InterPro" id="IPR051955">
    <property type="entry name" value="PME_Inhibitor"/>
</dbReference>
<feature type="domain" description="Pectinesterase inhibitor" evidence="3">
    <location>
        <begin position="38"/>
        <end position="210"/>
    </location>
</feature>
<evidence type="ECO:0000256" key="1">
    <source>
        <dbReference type="ARBA" id="ARBA00022729"/>
    </source>
</evidence>
<dbReference type="SUPFAM" id="SSF101148">
    <property type="entry name" value="Plant invertase/pectin methylesterase inhibitor"/>
    <property type="match status" value="1"/>
</dbReference>
<dbReference type="PANTHER" id="PTHR31080">
    <property type="entry name" value="PECTINESTERASE INHIBITOR-LIKE"/>
    <property type="match status" value="1"/>
</dbReference>
<comment type="caution">
    <text evidence="4">The sequence shown here is derived from an EMBL/GenBank/DDBJ whole genome shotgun (WGS) entry which is preliminary data.</text>
</comment>
<dbReference type="NCBIfam" id="TIGR01614">
    <property type="entry name" value="PME_inhib"/>
    <property type="match status" value="1"/>
</dbReference>
<dbReference type="Pfam" id="PF04043">
    <property type="entry name" value="PMEI"/>
    <property type="match status" value="1"/>
</dbReference>
<accession>A0A843VBP3</accession>
<keyword evidence="5" id="KW-1185">Reference proteome</keyword>
<name>A0A843VBP3_COLES</name>
<keyword evidence="1 2" id="KW-0732">Signal</keyword>
<reference evidence="4" key="1">
    <citation type="submission" date="2017-07" db="EMBL/GenBank/DDBJ databases">
        <title>Taro Niue Genome Assembly and Annotation.</title>
        <authorList>
            <person name="Atibalentja N."/>
            <person name="Keating K."/>
            <person name="Fields C.J."/>
        </authorList>
    </citation>
    <scope>NUCLEOTIDE SEQUENCE</scope>
    <source>
        <strain evidence="4">Niue_2</strain>
        <tissue evidence="4">Leaf</tissue>
    </source>
</reference>
<feature type="signal peptide" evidence="2">
    <location>
        <begin position="1"/>
        <end position="20"/>
    </location>
</feature>
<dbReference type="EMBL" id="NMUH01001463">
    <property type="protein sequence ID" value="MQL92606.1"/>
    <property type="molecule type" value="Genomic_DNA"/>
</dbReference>
<proteinExistence type="predicted"/>